<organism evidence="1 2">
    <name type="scientific">Prosthecobacter vanneervenii</name>
    <dbReference type="NCBI Taxonomy" id="48466"/>
    <lineage>
        <taxon>Bacteria</taxon>
        <taxon>Pseudomonadati</taxon>
        <taxon>Verrucomicrobiota</taxon>
        <taxon>Verrucomicrobiia</taxon>
        <taxon>Verrucomicrobiales</taxon>
        <taxon>Verrucomicrobiaceae</taxon>
        <taxon>Prosthecobacter</taxon>
    </lineage>
</organism>
<name>A0A7W8DKS5_9BACT</name>
<protein>
    <submittedName>
        <fullName evidence="1">Uncharacterized protein</fullName>
    </submittedName>
</protein>
<sequence length="41" mass="4803">MKFLFAAACLISCSSCAYYHWWRGDAVEDRAVDELNNRYAR</sequence>
<reference evidence="1 2" key="1">
    <citation type="submission" date="2020-08" db="EMBL/GenBank/DDBJ databases">
        <title>Genomic Encyclopedia of Type Strains, Phase IV (KMG-IV): sequencing the most valuable type-strain genomes for metagenomic binning, comparative biology and taxonomic classification.</title>
        <authorList>
            <person name="Goeker M."/>
        </authorList>
    </citation>
    <scope>NUCLEOTIDE SEQUENCE [LARGE SCALE GENOMIC DNA]</scope>
    <source>
        <strain evidence="1 2">DSM 12252</strain>
    </source>
</reference>
<dbReference type="AlphaFoldDB" id="A0A7W8DKS5"/>
<dbReference type="EMBL" id="JACHIG010000005">
    <property type="protein sequence ID" value="MBB5033156.1"/>
    <property type="molecule type" value="Genomic_DNA"/>
</dbReference>
<evidence type="ECO:0000313" key="1">
    <source>
        <dbReference type="EMBL" id="MBB5033156.1"/>
    </source>
</evidence>
<accession>A0A7W8DKS5</accession>
<gene>
    <name evidence="1" type="ORF">HNQ65_002739</name>
</gene>
<proteinExistence type="predicted"/>
<comment type="caution">
    <text evidence="1">The sequence shown here is derived from an EMBL/GenBank/DDBJ whole genome shotgun (WGS) entry which is preliminary data.</text>
</comment>
<dbReference type="Proteomes" id="UP000590740">
    <property type="component" value="Unassembled WGS sequence"/>
</dbReference>
<evidence type="ECO:0000313" key="2">
    <source>
        <dbReference type="Proteomes" id="UP000590740"/>
    </source>
</evidence>
<dbReference type="RefSeq" id="WP_281382094.1">
    <property type="nucleotide sequence ID" value="NZ_JACHIG010000005.1"/>
</dbReference>
<keyword evidence="2" id="KW-1185">Reference proteome</keyword>